<dbReference type="InterPro" id="IPR016187">
    <property type="entry name" value="CTDL_fold"/>
</dbReference>
<comment type="caution">
    <text evidence="6">The sequence shown here is derived from an EMBL/GenBank/DDBJ whole genome shotgun (WGS) entry which is preliminary data.</text>
</comment>
<dbReference type="InterPro" id="IPR019257">
    <property type="entry name" value="MeTrfase_dom"/>
</dbReference>
<dbReference type="PANTHER" id="PTHR43397">
    <property type="entry name" value="ERGOTHIONEINE BIOSYNTHESIS PROTEIN 1"/>
    <property type="match status" value="1"/>
</dbReference>
<reference evidence="6" key="1">
    <citation type="submission" date="2021-02" db="EMBL/GenBank/DDBJ databases">
        <authorList>
            <person name="Nowell W R."/>
        </authorList>
    </citation>
    <scope>NUCLEOTIDE SEQUENCE</scope>
</reference>
<organism evidence="6 8">
    <name type="scientific">Rotaria magnacalcarata</name>
    <dbReference type="NCBI Taxonomy" id="392030"/>
    <lineage>
        <taxon>Eukaryota</taxon>
        <taxon>Metazoa</taxon>
        <taxon>Spiralia</taxon>
        <taxon>Gnathifera</taxon>
        <taxon>Rotifera</taxon>
        <taxon>Eurotatoria</taxon>
        <taxon>Bdelloidea</taxon>
        <taxon>Philodinida</taxon>
        <taxon>Philodinidae</taxon>
        <taxon>Rotaria</taxon>
    </lineage>
</organism>
<dbReference type="SUPFAM" id="SSF56436">
    <property type="entry name" value="C-type lectin-like"/>
    <property type="match status" value="1"/>
</dbReference>
<dbReference type="EMBL" id="CAJNOV010005186">
    <property type="protein sequence ID" value="CAF1200154.1"/>
    <property type="molecule type" value="Genomic_DNA"/>
</dbReference>
<sequence length="825" mass="95937">MGSFKHNYSIDQCDHNNEENDVHSTNWYNKFNQIWERSDYLFGLLHSSDDFYRQPIKLRLPLLFYLGHLPCFTWAQLQHLDGVNKIIDALFDKLFQRGVDPNVRTGVVNHGHSSRFSINDESEKEYWRSFSVQSVEEYKIKVRSEIKNVLMNGDLKFHDLNTLNVLNIAVEHEMMHQETLMYLFAQLSIEAFRSDITNEKDLRQLCDVTSPLPENIWIPLPGGQLSLGKSYSEQLPTYSFGWDNEFPSEPTYVSNFELQSHPVRIGDFLQFVLDNGYTTKQWWDDDAFEWITEAKISHPTSWSYDNSYRVNFVLQRDIPIETVLDHPVIVSQIEANAYCRWLSNKTGSEINLPSEVEWIYAMWDWSKCIPLALANGTYNANFRHLHTIPINTGVNKDLQWQGSAFEWTSSIFRPFTGYRGNLPTYPGYSSDFFDDSHFVLLGGSFATDLKLIRRTFRNWYQDKYRYVFATFRCAKRNAHTDNPLTTADHEKVVRFLSNSNHRTIPSEYFYDAQGSAIYEQITSLDEYYLYNQELKLLEKRADDIRSTILQHSNIHNRSSSSNIHIIELGCGDGSKVETWLSPWVKSKENISIIYHPVDISEYAIDSLVQRLQRTMGEDIIKEHVKPVCSTFDQMYTHLNSNEMEVQVVMLLGSTIGNFGSYDSNHIKFGESSPAMKLVRSVRSNLKIGDWFICAFDLCKDTKTMVQAYSDPKGITSAFNYNLLVRLNRELNFNFKIANFLHYATFNPLLQQMESWLISTKQQTVSDQNDFSFELQAYEAIQTEVSAKYTPHDIQTLISDNSFKIIECYKTDDHYLPYALCMAQAV</sequence>
<feature type="domain" description="Sulfatase-modifying factor enzyme-like" evidence="4">
    <location>
        <begin position="217"/>
        <end position="475"/>
    </location>
</feature>
<accession>A0A814WE85</accession>
<dbReference type="Proteomes" id="UP000663855">
    <property type="component" value="Unassembled WGS sequence"/>
</dbReference>
<dbReference type="AlphaFoldDB" id="A0A814WE85"/>
<evidence type="ECO:0000256" key="1">
    <source>
        <dbReference type="ARBA" id="ARBA00005310"/>
    </source>
</evidence>
<evidence type="ECO:0000313" key="7">
    <source>
        <dbReference type="EMBL" id="CAF3966244.1"/>
    </source>
</evidence>
<dbReference type="Proteomes" id="UP000681967">
    <property type="component" value="Unassembled WGS sequence"/>
</dbReference>
<name>A0A814WE85_9BILA</name>
<dbReference type="Pfam" id="PF03781">
    <property type="entry name" value="FGE-sulfatase"/>
    <property type="match status" value="1"/>
</dbReference>
<dbReference type="PANTHER" id="PTHR43397:SF1">
    <property type="entry name" value="ERGOTHIONEINE BIOSYNTHESIS PROTEIN 1"/>
    <property type="match status" value="1"/>
</dbReference>
<protein>
    <submittedName>
        <fullName evidence="6">Uncharacterized protein</fullName>
    </submittedName>
</protein>
<keyword evidence="2" id="KW-0489">Methyltransferase</keyword>
<gene>
    <name evidence="7" type="ORF">BYL167_LOCUS11825</name>
    <name evidence="6" type="ORF">CJN711_LOCUS11973</name>
</gene>
<evidence type="ECO:0000259" key="4">
    <source>
        <dbReference type="Pfam" id="PF03781"/>
    </source>
</evidence>
<evidence type="ECO:0000313" key="6">
    <source>
        <dbReference type="EMBL" id="CAF1200154.1"/>
    </source>
</evidence>
<evidence type="ECO:0000313" key="8">
    <source>
        <dbReference type="Proteomes" id="UP000663855"/>
    </source>
</evidence>
<dbReference type="Gene3D" id="3.40.50.150">
    <property type="entry name" value="Vaccinia Virus protein VP39"/>
    <property type="match status" value="1"/>
</dbReference>
<proteinExistence type="inferred from homology"/>
<comment type="similarity">
    <text evidence="1">Belongs to the sulfatase-modifying factor family.</text>
</comment>
<dbReference type="InterPro" id="IPR029063">
    <property type="entry name" value="SAM-dependent_MTases_sf"/>
</dbReference>
<dbReference type="InterPro" id="IPR042095">
    <property type="entry name" value="SUMF_sf"/>
</dbReference>
<dbReference type="EMBL" id="CAJOBH010003793">
    <property type="protein sequence ID" value="CAF3966244.1"/>
    <property type="molecule type" value="Genomic_DNA"/>
</dbReference>
<dbReference type="Pfam" id="PF10017">
    <property type="entry name" value="Methyltransf_33"/>
    <property type="match status" value="1"/>
</dbReference>
<evidence type="ECO:0000256" key="2">
    <source>
        <dbReference type="ARBA" id="ARBA00022603"/>
    </source>
</evidence>
<evidence type="ECO:0000259" key="5">
    <source>
        <dbReference type="Pfam" id="PF10017"/>
    </source>
</evidence>
<dbReference type="InterPro" id="IPR051128">
    <property type="entry name" value="EgtD_Methyltrsf_superfamily"/>
</dbReference>
<dbReference type="InterPro" id="IPR005532">
    <property type="entry name" value="SUMF_dom"/>
</dbReference>
<feature type="domain" description="Histidine-specific methyltransferase SAM-dependent" evidence="5">
    <location>
        <begin position="490"/>
        <end position="820"/>
    </location>
</feature>
<keyword evidence="3" id="KW-0808">Transferase</keyword>
<dbReference type="GO" id="GO:0008168">
    <property type="term" value="F:methyltransferase activity"/>
    <property type="evidence" value="ECO:0007669"/>
    <property type="project" value="UniProtKB-KW"/>
</dbReference>
<evidence type="ECO:0000256" key="3">
    <source>
        <dbReference type="ARBA" id="ARBA00022679"/>
    </source>
</evidence>
<dbReference type="GO" id="GO:0032259">
    <property type="term" value="P:methylation"/>
    <property type="evidence" value="ECO:0007669"/>
    <property type="project" value="UniProtKB-KW"/>
</dbReference>
<dbReference type="Gene3D" id="3.90.1580.10">
    <property type="entry name" value="paralog of FGE (formylglycine-generating enzyme)"/>
    <property type="match status" value="2"/>
</dbReference>